<dbReference type="OrthoDB" id="2991573at2759"/>
<feature type="domain" description="F-box" evidence="1">
    <location>
        <begin position="3"/>
        <end position="51"/>
    </location>
</feature>
<comment type="caution">
    <text evidence="2">The sequence shown here is derived from an EMBL/GenBank/DDBJ whole genome shotgun (WGS) entry which is preliminary data.</text>
</comment>
<accession>A0A8H6Z0C6</accession>
<organism evidence="2 3">
    <name type="scientific">Mycena sanguinolenta</name>
    <dbReference type="NCBI Taxonomy" id="230812"/>
    <lineage>
        <taxon>Eukaryota</taxon>
        <taxon>Fungi</taxon>
        <taxon>Dikarya</taxon>
        <taxon>Basidiomycota</taxon>
        <taxon>Agaricomycotina</taxon>
        <taxon>Agaricomycetes</taxon>
        <taxon>Agaricomycetidae</taxon>
        <taxon>Agaricales</taxon>
        <taxon>Marasmiineae</taxon>
        <taxon>Mycenaceae</taxon>
        <taxon>Mycena</taxon>
    </lineage>
</organism>
<dbReference type="EMBL" id="JACAZH010000004">
    <property type="protein sequence ID" value="KAF7369848.1"/>
    <property type="molecule type" value="Genomic_DNA"/>
</dbReference>
<dbReference type="AlphaFoldDB" id="A0A8H6Z0C6"/>
<evidence type="ECO:0000313" key="2">
    <source>
        <dbReference type="EMBL" id="KAF7369848.1"/>
    </source>
</evidence>
<dbReference type="Pfam" id="PF12937">
    <property type="entry name" value="F-box-like"/>
    <property type="match status" value="1"/>
</dbReference>
<gene>
    <name evidence="2" type="ORF">MSAN_00613800</name>
</gene>
<evidence type="ECO:0000313" key="3">
    <source>
        <dbReference type="Proteomes" id="UP000623467"/>
    </source>
</evidence>
<sequence>MSEPLVLRLPVELFMKIFTFIPRTYLFDLSTVCHTFHDLAAPLIFATFRFHPGVYGETSASGTCLRRELDRLSFWSSDAIAPLVRKCFIWLYCTSITTDSIESSTLGTAAFEAVSRFKHLRTLSCNFGNHKVEFTGLRVEGLADLQSIKINAGILAPPHDPGEPRLEIRHFAYTEIPFLPLSRPPCISLLDPTRLHSLELSYFHPHGLEHFLGDASTIAPFHNLRTLHISFRDTDLTHIHAAISPFPSVCELTVHIHGSCSAEVVPTTPLAPHLESYKGPAVLLPLVMADSAPDKLVITKGSTTQVLEALRAAMHPEFVTSLSMGVKLNTDIRQGDVLQDIFRLCPNLSRTSLEVSSDDLPVVTDGGFNTITLSQKLVEIFLPLKELETLVLQWRLGSVIGIVPRKSELEILLRSRLPALQYVFFVDTFGLLRY</sequence>
<dbReference type="SUPFAM" id="SSF81383">
    <property type="entry name" value="F-box domain"/>
    <property type="match status" value="1"/>
</dbReference>
<dbReference type="Proteomes" id="UP000623467">
    <property type="component" value="Unassembled WGS sequence"/>
</dbReference>
<protein>
    <submittedName>
        <fullName evidence="2">L-aminoadipate-semialdehyde dehydrogenase</fullName>
    </submittedName>
</protein>
<keyword evidence="3" id="KW-1185">Reference proteome</keyword>
<name>A0A8H6Z0C6_9AGAR</name>
<dbReference type="PROSITE" id="PS50181">
    <property type="entry name" value="FBOX"/>
    <property type="match status" value="1"/>
</dbReference>
<proteinExistence type="predicted"/>
<reference evidence="2" key="1">
    <citation type="submission" date="2020-05" db="EMBL/GenBank/DDBJ databases">
        <title>Mycena genomes resolve the evolution of fungal bioluminescence.</title>
        <authorList>
            <person name="Tsai I.J."/>
        </authorList>
    </citation>
    <scope>NUCLEOTIDE SEQUENCE</scope>
    <source>
        <strain evidence="2">160909Yilan</strain>
    </source>
</reference>
<dbReference type="InterPro" id="IPR036047">
    <property type="entry name" value="F-box-like_dom_sf"/>
</dbReference>
<evidence type="ECO:0000259" key="1">
    <source>
        <dbReference type="PROSITE" id="PS50181"/>
    </source>
</evidence>
<dbReference type="InterPro" id="IPR001810">
    <property type="entry name" value="F-box_dom"/>
</dbReference>
<dbReference type="CDD" id="cd09917">
    <property type="entry name" value="F-box_SF"/>
    <property type="match status" value="1"/>
</dbReference>